<evidence type="ECO:0000313" key="4">
    <source>
        <dbReference type="Proteomes" id="UP001565471"/>
    </source>
</evidence>
<evidence type="ECO:0000313" key="1">
    <source>
        <dbReference type="EMBL" id="MBP1299689.1"/>
    </source>
</evidence>
<evidence type="ECO:0000313" key="3">
    <source>
        <dbReference type="Proteomes" id="UP000673383"/>
    </source>
</evidence>
<sequence length="68" mass="7457">MKVVTRLIDLIAAFCIEQHCHYVSGRQLIAQTDVPTDPCPGEQQDAAAECRPLKLDLDKSGVTVPPPR</sequence>
<gene>
    <name evidence="2" type="ORF">ABIF29_001546</name>
    <name evidence="1" type="ORF">JOH49_009442</name>
</gene>
<accession>A0A7Y8UPV6</accession>
<dbReference type="RefSeq" id="WP_125459275.1">
    <property type="nucleotide sequence ID" value="NZ_BJNL01000082.1"/>
</dbReference>
<organism evidence="1 3">
    <name type="scientific">Bradyrhizobium elkanii</name>
    <dbReference type="NCBI Taxonomy" id="29448"/>
    <lineage>
        <taxon>Bacteria</taxon>
        <taxon>Pseudomonadati</taxon>
        <taxon>Pseudomonadota</taxon>
        <taxon>Alphaproteobacteria</taxon>
        <taxon>Hyphomicrobiales</taxon>
        <taxon>Nitrobacteraceae</taxon>
        <taxon>Bradyrhizobium</taxon>
    </lineage>
</organism>
<dbReference type="GeneID" id="92956816"/>
<reference evidence="1" key="1">
    <citation type="submission" date="2021-02" db="EMBL/GenBank/DDBJ databases">
        <title>Genomic Encyclopedia of Type Strains, Phase IV (KMG-V): Genome sequencing to study the core and pangenomes of soil and plant-associated prokaryotes.</title>
        <authorList>
            <person name="Whitman W."/>
        </authorList>
    </citation>
    <scope>NUCLEOTIDE SEQUENCE</scope>
    <source>
        <strain evidence="1">USDA 406</strain>
    </source>
</reference>
<protein>
    <submittedName>
        <fullName evidence="1">Uncharacterized protein</fullName>
    </submittedName>
</protein>
<comment type="caution">
    <text evidence="1">The sequence shown here is derived from an EMBL/GenBank/DDBJ whole genome shotgun (WGS) entry which is preliminary data.</text>
</comment>
<keyword evidence="4" id="KW-1185">Reference proteome</keyword>
<evidence type="ECO:0000313" key="2">
    <source>
        <dbReference type="EMBL" id="MEY9314747.1"/>
    </source>
</evidence>
<dbReference type="Proteomes" id="UP000673383">
    <property type="component" value="Unassembled WGS sequence"/>
</dbReference>
<reference evidence="2 4" key="2">
    <citation type="submission" date="2024-07" db="EMBL/GenBank/DDBJ databases">
        <title>Genomic Encyclopedia of Type Strains, Phase V (KMG-V): Genome sequencing to study the core and pangenomes of soil and plant-associated prokaryotes.</title>
        <authorList>
            <person name="Whitman W."/>
        </authorList>
    </citation>
    <scope>NUCLEOTIDE SEQUENCE [LARGE SCALE GENOMIC DNA]</scope>
    <source>
        <strain evidence="2 4">USDA 415</strain>
    </source>
</reference>
<dbReference type="AlphaFoldDB" id="A0A7Y8UPV6"/>
<dbReference type="EMBL" id="JAFICZ010000001">
    <property type="protein sequence ID" value="MBP1299689.1"/>
    <property type="molecule type" value="Genomic_DNA"/>
</dbReference>
<proteinExistence type="predicted"/>
<dbReference type="EMBL" id="JBGBZA010000002">
    <property type="protein sequence ID" value="MEY9314747.1"/>
    <property type="molecule type" value="Genomic_DNA"/>
</dbReference>
<name>A0A7Y8UPV6_BRAEL</name>
<dbReference type="Proteomes" id="UP001565471">
    <property type="component" value="Unassembled WGS sequence"/>
</dbReference>